<keyword evidence="2 3" id="KW-0663">Pyridoxal phosphate</keyword>
<keyword evidence="4" id="KW-0456">Lyase</keyword>
<protein>
    <submittedName>
        <fullName evidence="4">Cystathionine gamma-lyase</fullName>
        <ecNumber evidence="4">4.4.1.1</ecNumber>
    </submittedName>
</protein>
<organism evidence="4 5">
    <name type="scientific">Streptomyces lycii</name>
    <dbReference type="NCBI Taxonomy" id="2654337"/>
    <lineage>
        <taxon>Bacteria</taxon>
        <taxon>Bacillati</taxon>
        <taxon>Actinomycetota</taxon>
        <taxon>Actinomycetes</taxon>
        <taxon>Kitasatosporales</taxon>
        <taxon>Streptomycetaceae</taxon>
        <taxon>Streptomyces</taxon>
    </lineage>
</organism>
<dbReference type="GO" id="GO:0016829">
    <property type="term" value="F:lyase activity"/>
    <property type="evidence" value="ECO:0007669"/>
    <property type="project" value="UniProtKB-KW"/>
</dbReference>
<evidence type="ECO:0000313" key="5">
    <source>
        <dbReference type="Proteomes" id="UP000621266"/>
    </source>
</evidence>
<evidence type="ECO:0000256" key="1">
    <source>
        <dbReference type="ARBA" id="ARBA00001933"/>
    </source>
</evidence>
<comment type="caution">
    <text evidence="4">The sequence shown here is derived from an EMBL/GenBank/DDBJ whole genome shotgun (WGS) entry which is preliminary data.</text>
</comment>
<dbReference type="EMBL" id="WHPN01000391">
    <property type="protein sequence ID" value="KAF4406030.1"/>
    <property type="molecule type" value="Genomic_DNA"/>
</dbReference>
<dbReference type="Pfam" id="PF01053">
    <property type="entry name" value="Cys_Met_Meta_PP"/>
    <property type="match status" value="1"/>
</dbReference>
<dbReference type="Gene3D" id="3.90.1150.10">
    <property type="entry name" value="Aspartate Aminotransferase, domain 1"/>
    <property type="match status" value="1"/>
</dbReference>
<comment type="similarity">
    <text evidence="3">Belongs to the trans-sulfuration enzymes family.</text>
</comment>
<name>A0ABQ7FBN7_9ACTN</name>
<dbReference type="PIRSF" id="PIRSF001434">
    <property type="entry name" value="CGS"/>
    <property type="match status" value="1"/>
</dbReference>
<evidence type="ECO:0000313" key="4">
    <source>
        <dbReference type="EMBL" id="KAF4406030.1"/>
    </source>
</evidence>
<dbReference type="InterPro" id="IPR015424">
    <property type="entry name" value="PyrdxlP-dep_Trfase"/>
</dbReference>
<gene>
    <name evidence="4" type="ORF">GCU69_26940</name>
</gene>
<proteinExistence type="inferred from homology"/>
<dbReference type="SUPFAM" id="SSF53383">
    <property type="entry name" value="PLP-dependent transferases"/>
    <property type="match status" value="1"/>
</dbReference>
<dbReference type="NCBIfam" id="NF005758">
    <property type="entry name" value="PRK07582.1"/>
    <property type="match status" value="1"/>
</dbReference>
<comment type="cofactor">
    <cofactor evidence="1 3">
        <name>pyridoxal 5'-phosphate</name>
        <dbReference type="ChEBI" id="CHEBI:597326"/>
    </cofactor>
</comment>
<dbReference type="PANTHER" id="PTHR11808">
    <property type="entry name" value="TRANS-SULFURATION ENZYME FAMILY MEMBER"/>
    <property type="match status" value="1"/>
</dbReference>
<dbReference type="InterPro" id="IPR015421">
    <property type="entry name" value="PyrdxlP-dep_Trfase_major"/>
</dbReference>
<dbReference type="Gene3D" id="3.40.640.10">
    <property type="entry name" value="Type I PLP-dependent aspartate aminotransferase-like (Major domain)"/>
    <property type="match status" value="1"/>
</dbReference>
<sequence>MADDGRMSNTTGDGTRAVRAGLPEPVAHEPTMPGPVFAAHYHLPGEPAGPYTYGRENNPTWTGLEAAIGELEHPGGDTETVVFPSGMGAISAVLLSQARTGDAVVLPDDGYQALPLVRERLETYGVEVRTAPTAGDAQLDVLDGAKLLWIETPSNPGLDVCDIRRLAAAAHDRGALVAVDNTLATPLGQRPLELGADFSVASGTKALTGHGDVLLGYVTCRDPELAAAVRLWRKTAGAILGPMEAWLAHRSLSTLQLRVDRQAATALALAEALRERPDVTGLRHPGLPDDPAHRMAKAQMRGGRFGCVVSFTLPDKDRAERFLAALRLVDDATSFGGVRSTAERRGRWGGDAVPEGFIRFSVGVEDTADLVADVLAALDEAARG</sequence>
<reference evidence="4 5" key="1">
    <citation type="submission" date="2019-10" db="EMBL/GenBank/DDBJ databases">
        <title>Streptomyces tenebrisbrunneis sp.nov., an endogenous actinomycete isolated from of Lycium ruthenicum.</title>
        <authorList>
            <person name="Ma L."/>
        </authorList>
    </citation>
    <scope>NUCLEOTIDE SEQUENCE [LARGE SCALE GENOMIC DNA]</scope>
    <source>
        <strain evidence="4 5">TRM 66187</strain>
    </source>
</reference>
<dbReference type="Proteomes" id="UP000621266">
    <property type="component" value="Unassembled WGS sequence"/>
</dbReference>
<dbReference type="InterPro" id="IPR015422">
    <property type="entry name" value="PyrdxlP-dep_Trfase_small"/>
</dbReference>
<accession>A0ABQ7FBN7</accession>
<evidence type="ECO:0000256" key="2">
    <source>
        <dbReference type="ARBA" id="ARBA00022898"/>
    </source>
</evidence>
<dbReference type="PANTHER" id="PTHR11808:SF85">
    <property type="entry name" value="CYSTATHIONINE GAMMA-LYASE-RELATED"/>
    <property type="match status" value="1"/>
</dbReference>
<evidence type="ECO:0000256" key="3">
    <source>
        <dbReference type="RuleBase" id="RU362118"/>
    </source>
</evidence>
<dbReference type="EC" id="4.4.1.1" evidence="4"/>
<dbReference type="InterPro" id="IPR000277">
    <property type="entry name" value="Cys/Met-Metab_PyrdxlP-dep_enz"/>
</dbReference>
<keyword evidence="5" id="KW-1185">Reference proteome</keyword>